<dbReference type="GO" id="GO:0046872">
    <property type="term" value="F:metal ion binding"/>
    <property type="evidence" value="ECO:0007669"/>
    <property type="project" value="UniProtKB-KW"/>
</dbReference>
<sequence>MGGANSSTIRSTYYHPQHMLSAYDYSDASTYTCTACERVATGAGYRCGKCDFNIHKACLTGLPGSISIDQLREHRLTLTRLDTSQSCGICQETSHVGRYMYLYASGIYVHPRCVLIASAYFHPQHCLAFYDYAGTLTSYPCTACEGVIIGVRYHYGEYDFNIHKVCLSLPESISFVEHNQHELTLTHLGLGASQCCNVCKKTSHAGAYKYLCTPCNYGGHPRCMLITSAYFHPQHCLAFYDYDGASTNYPCATCEHVITGIGYRCDECDFNIHESCLGLPESVSFAEHSQHELTVTSIGASRWCDLCKEMSHAGNYMYLCTLCNYNVHPKCTTLVAHLVTPLVLLCGF</sequence>
<organism evidence="5 6">
    <name type="scientific">Dichanthelium oligosanthes</name>
    <dbReference type="NCBI Taxonomy" id="888268"/>
    <lineage>
        <taxon>Eukaryota</taxon>
        <taxon>Viridiplantae</taxon>
        <taxon>Streptophyta</taxon>
        <taxon>Embryophyta</taxon>
        <taxon>Tracheophyta</taxon>
        <taxon>Spermatophyta</taxon>
        <taxon>Magnoliopsida</taxon>
        <taxon>Liliopsida</taxon>
        <taxon>Poales</taxon>
        <taxon>Poaceae</taxon>
        <taxon>PACMAD clade</taxon>
        <taxon>Panicoideae</taxon>
        <taxon>Panicodae</taxon>
        <taxon>Paniceae</taxon>
        <taxon>Dichantheliinae</taxon>
        <taxon>Dichanthelium</taxon>
    </lineage>
</organism>
<dbReference type="Gene3D" id="3.30.60.20">
    <property type="match status" value="3"/>
</dbReference>
<keyword evidence="1" id="KW-0479">Metal-binding</keyword>
<comment type="caution">
    <text evidence="5">The sequence shown here is derived from an EMBL/GenBank/DDBJ whole genome shotgun (WGS) entry which is preliminary data.</text>
</comment>
<dbReference type="Proteomes" id="UP000095767">
    <property type="component" value="Unassembled WGS sequence"/>
</dbReference>
<dbReference type="PANTHER" id="PTHR47841:SF2">
    <property type="entry name" value="OS07G0609800 PROTEIN"/>
    <property type="match status" value="1"/>
</dbReference>
<evidence type="ECO:0000313" key="6">
    <source>
        <dbReference type="Proteomes" id="UP000095767"/>
    </source>
</evidence>
<evidence type="ECO:0000313" key="5">
    <source>
        <dbReference type="EMBL" id="OEL31088.1"/>
    </source>
</evidence>
<dbReference type="PANTHER" id="PTHR47841">
    <property type="entry name" value="DIACYLGLYCEROL KINASE THETA-LIKE-RELATED"/>
    <property type="match status" value="1"/>
</dbReference>
<dbReference type="InterPro" id="IPR002219">
    <property type="entry name" value="PKC_DAG/PE"/>
</dbReference>
<dbReference type="OrthoDB" id="581077at2759"/>
<feature type="non-terminal residue" evidence="5">
    <location>
        <position position="348"/>
    </location>
</feature>
<protein>
    <recommendedName>
        <fullName evidence="4">Phorbol-ester/DAG-type domain-containing protein</fullName>
    </recommendedName>
</protein>
<keyword evidence="3" id="KW-0862">Zinc</keyword>
<feature type="domain" description="Phorbol-ester/DAG-type" evidence="4">
    <location>
        <begin position="17"/>
        <end position="66"/>
    </location>
</feature>
<gene>
    <name evidence="5" type="ORF">BAE44_0007893</name>
</gene>
<dbReference type="Pfam" id="PF03107">
    <property type="entry name" value="C1_2"/>
    <property type="match status" value="3"/>
</dbReference>
<dbReference type="InterPro" id="IPR004146">
    <property type="entry name" value="DC1"/>
</dbReference>
<feature type="domain" description="Phorbol-ester/DAG-type" evidence="4">
    <location>
        <begin position="290"/>
        <end position="346"/>
    </location>
</feature>
<dbReference type="EMBL" id="LWDX02024233">
    <property type="protein sequence ID" value="OEL31088.1"/>
    <property type="molecule type" value="Genomic_DNA"/>
</dbReference>
<proteinExistence type="predicted"/>
<keyword evidence="2" id="KW-0677">Repeat</keyword>
<name>A0A1E5W178_9POAL</name>
<evidence type="ECO:0000256" key="3">
    <source>
        <dbReference type="ARBA" id="ARBA00022833"/>
    </source>
</evidence>
<dbReference type="STRING" id="888268.A0A1E5W178"/>
<feature type="domain" description="Phorbol-ester/DAG-type" evidence="4">
    <location>
        <begin position="234"/>
        <end position="284"/>
    </location>
</feature>
<evidence type="ECO:0000256" key="1">
    <source>
        <dbReference type="ARBA" id="ARBA00022723"/>
    </source>
</evidence>
<dbReference type="InterPro" id="IPR046349">
    <property type="entry name" value="C1-like_sf"/>
</dbReference>
<dbReference type="SUPFAM" id="SSF57889">
    <property type="entry name" value="Cysteine-rich domain"/>
    <property type="match status" value="3"/>
</dbReference>
<accession>A0A1E5W178</accession>
<evidence type="ECO:0000259" key="4">
    <source>
        <dbReference type="PROSITE" id="PS50081"/>
    </source>
</evidence>
<dbReference type="PROSITE" id="PS50081">
    <property type="entry name" value="ZF_DAG_PE_2"/>
    <property type="match status" value="3"/>
</dbReference>
<evidence type="ECO:0000256" key="2">
    <source>
        <dbReference type="ARBA" id="ARBA00022737"/>
    </source>
</evidence>
<keyword evidence="6" id="KW-1185">Reference proteome</keyword>
<reference evidence="5 6" key="1">
    <citation type="submission" date="2016-09" db="EMBL/GenBank/DDBJ databases">
        <title>The draft genome of Dichanthelium oligosanthes: A C3 panicoid grass species.</title>
        <authorList>
            <person name="Studer A.J."/>
            <person name="Schnable J.C."/>
            <person name="Brutnell T.P."/>
        </authorList>
    </citation>
    <scope>NUCLEOTIDE SEQUENCE [LARGE SCALE GENOMIC DNA]</scope>
    <source>
        <strain evidence="6">cv. Kellogg 1175</strain>
        <tissue evidence="5">Leaf</tissue>
    </source>
</reference>
<dbReference type="AlphaFoldDB" id="A0A1E5W178"/>